<dbReference type="HOGENOM" id="CLU_085966_1_0_6"/>
<protein>
    <recommendedName>
        <fullName evidence="2">protein-tyrosine-phosphatase</fullName>
        <ecNumber evidence="2">3.1.3.48</ecNumber>
    </recommendedName>
</protein>
<dbReference type="InterPro" id="IPR016195">
    <property type="entry name" value="Pol/histidinol_Pase-like"/>
</dbReference>
<evidence type="ECO:0000256" key="2">
    <source>
        <dbReference type="ARBA" id="ARBA00013064"/>
    </source>
</evidence>
<dbReference type="RefSeq" id="WP_009839698.1">
    <property type="nucleotide sequence ID" value="NZ_CH959301.1"/>
</dbReference>
<gene>
    <name evidence="5" type="ORF">PTD2_18630</name>
</gene>
<keyword evidence="6" id="KW-1185">Reference proteome</keyword>
<comment type="similarity">
    <text evidence="1">Belongs to the metallo-dependent hydrolases superfamily. CpsB/CapC family.</text>
</comment>
<organism evidence="5 6">
    <name type="scientific">Pseudoalteromonas tunicata D2</name>
    <dbReference type="NCBI Taxonomy" id="87626"/>
    <lineage>
        <taxon>Bacteria</taxon>
        <taxon>Pseudomonadati</taxon>
        <taxon>Pseudomonadota</taxon>
        <taxon>Gammaproteobacteria</taxon>
        <taxon>Alteromonadales</taxon>
        <taxon>Pseudoalteromonadaceae</taxon>
        <taxon>Pseudoalteromonas</taxon>
    </lineage>
</organism>
<dbReference type="InterPro" id="IPR016667">
    <property type="entry name" value="Caps_polysacc_synth_CpsB/CapC"/>
</dbReference>
<dbReference type="Proteomes" id="UP000006201">
    <property type="component" value="Unassembled WGS sequence"/>
</dbReference>
<dbReference type="GO" id="GO:0004725">
    <property type="term" value="F:protein tyrosine phosphatase activity"/>
    <property type="evidence" value="ECO:0007669"/>
    <property type="project" value="UniProtKB-EC"/>
</dbReference>
<dbReference type="PANTHER" id="PTHR39181">
    <property type="entry name" value="TYROSINE-PROTEIN PHOSPHATASE YWQE"/>
    <property type="match status" value="1"/>
</dbReference>
<dbReference type="EMBL" id="AAOH01000005">
    <property type="protein sequence ID" value="EAR27866.1"/>
    <property type="molecule type" value="Genomic_DNA"/>
</dbReference>
<evidence type="ECO:0000256" key="4">
    <source>
        <dbReference type="ARBA" id="ARBA00051722"/>
    </source>
</evidence>
<dbReference type="SUPFAM" id="SSF89550">
    <property type="entry name" value="PHP domain-like"/>
    <property type="match status" value="1"/>
</dbReference>
<keyword evidence="3" id="KW-0378">Hydrolase</keyword>
<dbReference type="EC" id="3.1.3.48" evidence="2"/>
<dbReference type="GO" id="GO:0030145">
    <property type="term" value="F:manganese ion binding"/>
    <property type="evidence" value="ECO:0007669"/>
    <property type="project" value="InterPro"/>
</dbReference>
<dbReference type="STRING" id="87626.PTD2_18630"/>
<accession>A4CBX9</accession>
<evidence type="ECO:0000313" key="5">
    <source>
        <dbReference type="EMBL" id="EAR27866.1"/>
    </source>
</evidence>
<sequence length="243" mass="27208">MIDIHCHLIPGIDDGAKDTADAVSLLRMAADDGITRMVITPHIHFGRFENSKAHIWTELLALKQAAFEANINIDLAAAAEVRIDADMLPMIMANKLPFLGQHEGQQFLLLELPHSHIPPGCENLIKWLRSRNITPLIAHPERNRDIQKNPERIKSLQRLGCWFQLTASSLLGHFGESCQALSVQFLEAGLIDVVASDAHNLNRRPPLLSNARAEVAQLLGEDEAQRLFWTNPYNITRSLFIIP</sequence>
<dbReference type="PANTHER" id="PTHR39181:SF1">
    <property type="entry name" value="TYROSINE-PROTEIN PHOSPHATASE YWQE"/>
    <property type="match status" value="1"/>
</dbReference>
<evidence type="ECO:0000256" key="1">
    <source>
        <dbReference type="ARBA" id="ARBA00005750"/>
    </source>
</evidence>
<dbReference type="PIRSF" id="PIRSF016557">
    <property type="entry name" value="Caps_synth_CpsB"/>
    <property type="match status" value="1"/>
</dbReference>
<reference evidence="5 6" key="1">
    <citation type="submission" date="2006-02" db="EMBL/GenBank/DDBJ databases">
        <authorList>
            <person name="Moran M.A."/>
            <person name="Kjelleberg S."/>
            <person name="Egan S."/>
            <person name="Saunders N."/>
            <person name="Thomas T."/>
            <person name="Ferriera S."/>
            <person name="Johnson J."/>
            <person name="Kravitz S."/>
            <person name="Halpern A."/>
            <person name="Remington K."/>
            <person name="Beeson K."/>
            <person name="Tran B."/>
            <person name="Rogers Y.-H."/>
            <person name="Friedman R."/>
            <person name="Venter J.C."/>
        </authorList>
    </citation>
    <scope>NUCLEOTIDE SEQUENCE [LARGE SCALE GENOMIC DNA]</scope>
    <source>
        <strain evidence="5 6">D2</strain>
    </source>
</reference>
<dbReference type="OrthoDB" id="9788539at2"/>
<dbReference type="AlphaFoldDB" id="A4CBX9"/>
<proteinExistence type="inferred from homology"/>
<comment type="caution">
    <text evidence="5">The sequence shown here is derived from an EMBL/GenBank/DDBJ whole genome shotgun (WGS) entry which is preliminary data.</text>
</comment>
<dbReference type="Gene3D" id="3.20.20.140">
    <property type="entry name" value="Metal-dependent hydrolases"/>
    <property type="match status" value="1"/>
</dbReference>
<dbReference type="eggNOG" id="COG4464">
    <property type="taxonomic scope" value="Bacteria"/>
</dbReference>
<comment type="catalytic activity">
    <reaction evidence="4">
        <text>O-phospho-L-tyrosyl-[protein] + H2O = L-tyrosyl-[protein] + phosphate</text>
        <dbReference type="Rhea" id="RHEA:10684"/>
        <dbReference type="Rhea" id="RHEA-COMP:10136"/>
        <dbReference type="Rhea" id="RHEA-COMP:20101"/>
        <dbReference type="ChEBI" id="CHEBI:15377"/>
        <dbReference type="ChEBI" id="CHEBI:43474"/>
        <dbReference type="ChEBI" id="CHEBI:46858"/>
        <dbReference type="ChEBI" id="CHEBI:61978"/>
        <dbReference type="EC" id="3.1.3.48"/>
    </reaction>
</comment>
<name>A4CBX9_9GAMM</name>
<dbReference type="Pfam" id="PF19567">
    <property type="entry name" value="CpsB_CapC"/>
    <property type="match status" value="1"/>
</dbReference>
<evidence type="ECO:0000256" key="3">
    <source>
        <dbReference type="ARBA" id="ARBA00022801"/>
    </source>
</evidence>
<evidence type="ECO:0000313" key="6">
    <source>
        <dbReference type="Proteomes" id="UP000006201"/>
    </source>
</evidence>